<evidence type="ECO:0000313" key="1">
    <source>
        <dbReference type="EMBL" id="CAG2061468.1"/>
    </source>
</evidence>
<dbReference type="EMBL" id="CAJPIN010015977">
    <property type="protein sequence ID" value="CAG2061468.1"/>
    <property type="molecule type" value="Genomic_DNA"/>
</dbReference>
<evidence type="ECO:0000313" key="2">
    <source>
        <dbReference type="Proteomes" id="UP001153148"/>
    </source>
</evidence>
<comment type="caution">
    <text evidence="1">The sequence shown here is derived from an EMBL/GenBank/DDBJ whole genome shotgun (WGS) entry which is preliminary data.</text>
</comment>
<name>A0ABN7P776_TIMPD</name>
<keyword evidence="2" id="KW-1185">Reference proteome</keyword>
<accession>A0ABN7P776</accession>
<reference evidence="1" key="1">
    <citation type="submission" date="2021-03" db="EMBL/GenBank/DDBJ databases">
        <authorList>
            <person name="Tran Van P."/>
        </authorList>
    </citation>
    <scope>NUCLEOTIDE SEQUENCE</scope>
</reference>
<organism evidence="1 2">
    <name type="scientific">Timema podura</name>
    <name type="common">Walking stick</name>
    <dbReference type="NCBI Taxonomy" id="61482"/>
    <lineage>
        <taxon>Eukaryota</taxon>
        <taxon>Metazoa</taxon>
        <taxon>Ecdysozoa</taxon>
        <taxon>Arthropoda</taxon>
        <taxon>Hexapoda</taxon>
        <taxon>Insecta</taxon>
        <taxon>Pterygota</taxon>
        <taxon>Neoptera</taxon>
        <taxon>Polyneoptera</taxon>
        <taxon>Phasmatodea</taxon>
        <taxon>Timematodea</taxon>
        <taxon>Timematoidea</taxon>
        <taxon>Timematidae</taxon>
        <taxon>Timema</taxon>
    </lineage>
</organism>
<proteinExistence type="predicted"/>
<gene>
    <name evidence="1" type="ORF">TPAB3V08_LOCUS8422</name>
</gene>
<protein>
    <submittedName>
        <fullName evidence="1">Uncharacterized protein</fullName>
    </submittedName>
</protein>
<sequence length="103" mass="12415">MCVEEFTLDSSLSRESNLSTNRGNNLLVKLLRYRFPEIIESEQFTLLHDYLSLDTQKQVVRVPGYRYRGPGLNPWRFQNFFVNQWVWNEIKLGLMRTNEEWLE</sequence>
<dbReference type="Proteomes" id="UP001153148">
    <property type="component" value="Unassembled WGS sequence"/>
</dbReference>